<dbReference type="InterPro" id="IPR039425">
    <property type="entry name" value="RNA_pol_sigma-70-like"/>
</dbReference>
<evidence type="ECO:0000313" key="7">
    <source>
        <dbReference type="EMBL" id="EAQ82745.1"/>
    </source>
</evidence>
<feature type="domain" description="RNA polymerase sigma-70 region 2" evidence="5">
    <location>
        <begin position="19"/>
        <end position="82"/>
    </location>
</feature>
<comment type="caution">
    <text evidence="7">The sequence shown here is derived from an EMBL/GenBank/DDBJ whole genome shotgun (WGS) entry which is preliminary data.</text>
</comment>
<dbReference type="InterPro" id="IPR036388">
    <property type="entry name" value="WH-like_DNA-bd_sf"/>
</dbReference>
<dbReference type="eggNOG" id="COG1595">
    <property type="taxonomic scope" value="Bacteria"/>
</dbReference>
<dbReference type="InterPro" id="IPR014284">
    <property type="entry name" value="RNA_pol_sigma-70_dom"/>
</dbReference>
<dbReference type="InterPro" id="IPR013325">
    <property type="entry name" value="RNA_pol_sigma_r2"/>
</dbReference>
<dbReference type="Gene3D" id="1.10.10.10">
    <property type="entry name" value="Winged helix-like DNA-binding domain superfamily/Winged helix DNA-binding domain"/>
    <property type="match status" value="1"/>
</dbReference>
<evidence type="ECO:0000259" key="6">
    <source>
        <dbReference type="Pfam" id="PF08281"/>
    </source>
</evidence>
<dbReference type="InterPro" id="IPR013249">
    <property type="entry name" value="RNA_pol_sigma70_r4_t2"/>
</dbReference>
<keyword evidence="3" id="KW-0731">Sigma factor</keyword>
<dbReference type="SUPFAM" id="SSF88659">
    <property type="entry name" value="Sigma3 and sigma4 domains of RNA polymerase sigma factors"/>
    <property type="match status" value="1"/>
</dbReference>
<dbReference type="HOGENOM" id="CLU_047691_17_0_0"/>
<organism evidence="7 8">
    <name type="scientific">Blastopirellula marina DSM 3645</name>
    <dbReference type="NCBI Taxonomy" id="314230"/>
    <lineage>
        <taxon>Bacteria</taxon>
        <taxon>Pseudomonadati</taxon>
        <taxon>Planctomycetota</taxon>
        <taxon>Planctomycetia</taxon>
        <taxon>Pirellulales</taxon>
        <taxon>Pirellulaceae</taxon>
        <taxon>Blastopirellula</taxon>
    </lineage>
</organism>
<dbReference type="EMBL" id="AANZ01000001">
    <property type="protein sequence ID" value="EAQ82745.1"/>
    <property type="molecule type" value="Genomic_DNA"/>
</dbReference>
<accession>A3ZLW2</accession>
<dbReference type="Gene3D" id="1.10.1740.10">
    <property type="match status" value="1"/>
</dbReference>
<dbReference type="GO" id="GO:0003677">
    <property type="term" value="F:DNA binding"/>
    <property type="evidence" value="ECO:0007669"/>
    <property type="project" value="InterPro"/>
</dbReference>
<dbReference type="Pfam" id="PF08281">
    <property type="entry name" value="Sigma70_r4_2"/>
    <property type="match status" value="1"/>
</dbReference>
<proteinExistence type="inferred from homology"/>
<gene>
    <name evidence="7" type="ORF">DSM3645_10107</name>
</gene>
<dbReference type="RefSeq" id="WP_002655615.1">
    <property type="nucleotide sequence ID" value="NZ_CH672377.1"/>
</dbReference>
<dbReference type="OrthoDB" id="6383365at2"/>
<dbReference type="PANTHER" id="PTHR43133:SF51">
    <property type="entry name" value="RNA POLYMERASE SIGMA FACTOR"/>
    <property type="match status" value="1"/>
</dbReference>
<evidence type="ECO:0000256" key="4">
    <source>
        <dbReference type="ARBA" id="ARBA00023163"/>
    </source>
</evidence>
<dbReference type="GO" id="GO:0016987">
    <property type="term" value="F:sigma factor activity"/>
    <property type="evidence" value="ECO:0007669"/>
    <property type="project" value="UniProtKB-KW"/>
</dbReference>
<evidence type="ECO:0000313" key="8">
    <source>
        <dbReference type="Proteomes" id="UP000004358"/>
    </source>
</evidence>
<protein>
    <submittedName>
        <fullName evidence="7">Probable RNA polymerase sigma-E factor</fullName>
    </submittedName>
</protein>
<dbReference type="NCBIfam" id="TIGR02989">
    <property type="entry name" value="Sig-70_gvs1"/>
    <property type="match status" value="1"/>
</dbReference>
<dbReference type="SUPFAM" id="SSF88946">
    <property type="entry name" value="Sigma2 domain of RNA polymerase sigma factors"/>
    <property type="match status" value="1"/>
</dbReference>
<evidence type="ECO:0000256" key="3">
    <source>
        <dbReference type="ARBA" id="ARBA00023082"/>
    </source>
</evidence>
<evidence type="ECO:0000256" key="1">
    <source>
        <dbReference type="ARBA" id="ARBA00010641"/>
    </source>
</evidence>
<feature type="domain" description="RNA polymerase sigma factor 70 region 4 type 2" evidence="6">
    <location>
        <begin position="111"/>
        <end position="163"/>
    </location>
</feature>
<dbReference type="InterPro" id="IPR014331">
    <property type="entry name" value="RNA_pol_sigma70_ECF_RHOBA"/>
</dbReference>
<evidence type="ECO:0000259" key="5">
    <source>
        <dbReference type="Pfam" id="PF04542"/>
    </source>
</evidence>
<reference evidence="7 8" key="1">
    <citation type="submission" date="2006-02" db="EMBL/GenBank/DDBJ databases">
        <authorList>
            <person name="Amann R."/>
            <person name="Ferriera S."/>
            <person name="Johnson J."/>
            <person name="Kravitz S."/>
            <person name="Halpern A."/>
            <person name="Remington K."/>
            <person name="Beeson K."/>
            <person name="Tran B."/>
            <person name="Rogers Y.-H."/>
            <person name="Friedman R."/>
            <person name="Venter J.C."/>
        </authorList>
    </citation>
    <scope>NUCLEOTIDE SEQUENCE [LARGE SCALE GENOMIC DNA]</scope>
    <source>
        <strain evidence="7 8">DSM 3645</strain>
    </source>
</reference>
<name>A3ZLW2_9BACT</name>
<dbReference type="NCBIfam" id="TIGR02937">
    <property type="entry name" value="sigma70-ECF"/>
    <property type="match status" value="1"/>
</dbReference>
<dbReference type="STRING" id="314230.DSM3645_10107"/>
<dbReference type="InterPro" id="IPR013324">
    <property type="entry name" value="RNA_pol_sigma_r3/r4-like"/>
</dbReference>
<comment type="similarity">
    <text evidence="1">Belongs to the sigma-70 factor family. ECF subfamily.</text>
</comment>
<sequence>MPDPTEAQNEQFVARMTAAQPGLFAFVLTLAPHAADARDILSETNLALWKKRSEYDSTLDFWPWACRFARLQVLAFRKRQQRDRLVLTDEVVSLVAARSETAARAGHDSLGALESCLGELEESRVHILRRRYTDGLSVAQIADEFEKTAGSVADLLYRLRLRLASCIERKLATEARP</sequence>
<dbReference type="InterPro" id="IPR007627">
    <property type="entry name" value="RNA_pol_sigma70_r2"/>
</dbReference>
<keyword evidence="2" id="KW-0805">Transcription regulation</keyword>
<keyword evidence="4" id="KW-0804">Transcription</keyword>
<dbReference type="PANTHER" id="PTHR43133">
    <property type="entry name" value="RNA POLYMERASE ECF-TYPE SIGMA FACTO"/>
    <property type="match status" value="1"/>
</dbReference>
<dbReference type="Proteomes" id="UP000004358">
    <property type="component" value="Unassembled WGS sequence"/>
</dbReference>
<dbReference type="Pfam" id="PF04542">
    <property type="entry name" value="Sigma70_r2"/>
    <property type="match status" value="1"/>
</dbReference>
<dbReference type="AlphaFoldDB" id="A3ZLW2"/>
<dbReference type="GO" id="GO:0006352">
    <property type="term" value="P:DNA-templated transcription initiation"/>
    <property type="evidence" value="ECO:0007669"/>
    <property type="project" value="InterPro"/>
</dbReference>
<evidence type="ECO:0000256" key="2">
    <source>
        <dbReference type="ARBA" id="ARBA00023015"/>
    </source>
</evidence>